<dbReference type="PROSITE" id="PS50011">
    <property type="entry name" value="PROTEIN_KINASE_DOM"/>
    <property type="match status" value="1"/>
</dbReference>
<dbReference type="InterPro" id="IPR015661">
    <property type="entry name" value="Bub1/Mad3"/>
</dbReference>
<evidence type="ECO:0000313" key="8">
    <source>
        <dbReference type="EMBL" id="ORY05882.1"/>
    </source>
</evidence>
<dbReference type="GO" id="GO:0005634">
    <property type="term" value="C:nucleus"/>
    <property type="evidence" value="ECO:0007669"/>
    <property type="project" value="TreeGrafter"/>
</dbReference>
<dbReference type="PANTHER" id="PTHR14030">
    <property type="entry name" value="MITOTIC CHECKPOINT SERINE/THREONINE-PROTEIN KINASE BUB1"/>
    <property type="match status" value="1"/>
</dbReference>
<accession>A0A1Y1Z6F3</accession>
<evidence type="ECO:0000256" key="3">
    <source>
        <dbReference type="ARBA" id="ARBA00022838"/>
    </source>
</evidence>
<sequence length="1059" mass="121375">MKRPIRYQLDASVPPVRRNVLSITFPDQRRTPVSLAMEAAHSSNGAPATQASDILEDPLGKYLESLDFLLTLDSPESLEPLLKKITKIFLADERYLNDPRYLNVWLLRSRNSVNPLNVFKKMEALRVGSRQAAFYDEYARFWLGEGRIDMARKIYQQGIVHQAEPVNHLRKMYKGLSCMEGGSAKKTKGNLMVAIRQIYNAEESCFEEMRALLPKHRLRSNRPSPVPQEIPLQVMYGSESGTRCQLNGGSLSQNDIAVASDSADRKPEDTCRYFAKQPCLFSHQEVCDPHSPMLITQYLEKNLLTLSQYAGFHNLSKHVKGRSKPLGNSSKQSRTNASNSIKRSLLFLGNSSFIIQRKLGEGGFGKVYQVQHLDLTPELKSWKREGCLYFALKVQTPAGAWEFYILNQLTHRLSTELSKMIIKPYALYYYQDVSYLLMECSTQGTLLDAVNFYKVQGKFMDELTVMFFTVELLKIIEGLHNIQVLHADLKADNLLLRLENADRWDEQYSPTGEHGWGKKGLKLIDFGKAVDLTLFPEGCRFRSRNKGGAYDCPQVREKRCWTYHIDYYGLANIIHTMLHGKYLRVTQTSTIKGAQRACQPVLPFKRYWDIELWEQVFDTLLNPEAHGTLPITEKLHALRSSLETRLWNGCTPKADLMRFHGSMAIDFPQTMSRLCDLVLCVYYITNKWQEPSSVDWATCVLTCGSKGLGMHITSIFQTSIFTLPKLNKLNMPNPMDIEQLVKQLELDYNVNISAKATKFQTRAMEKLGNRMTSSSTFYYMLAFIELACQSLDEDFERLAALESHDLDEKTYLKKLSETRYVLHQDSEELISALTEEFKCDRIYHEVHALLDDMKACYDEPEAVTSPVFVGAGFYLTAIQFGYRIDKQKVMDEVCATNFEFKQVTEYFQDFAGETLNFFSQMKLQNTKRRAKSDNSFDEAAFDDVENGSKPEHTTHKKRRTKKADNPVPNNLESQENKPTSCLNLPTKAPSKPLKQLRLVAVKLATLKSPITTTATEKTVFEPLNAVTSMANDTYFRETQDYREYLVWKRNLIAKLRRTM</sequence>
<dbReference type="Pfam" id="PF00069">
    <property type="entry name" value="Pkinase"/>
    <property type="match status" value="1"/>
</dbReference>
<dbReference type="GO" id="GO:0007094">
    <property type="term" value="P:mitotic spindle assembly checkpoint signaling"/>
    <property type="evidence" value="ECO:0007669"/>
    <property type="project" value="InterPro"/>
</dbReference>
<evidence type="ECO:0000256" key="5">
    <source>
        <dbReference type="SAM" id="MobiDB-lite"/>
    </source>
</evidence>
<evidence type="ECO:0008006" key="10">
    <source>
        <dbReference type="Google" id="ProtNLM"/>
    </source>
</evidence>
<keyword evidence="4" id="KW-0137">Centromere</keyword>
<evidence type="ECO:0000256" key="2">
    <source>
        <dbReference type="ARBA" id="ARBA00022454"/>
    </source>
</evidence>
<protein>
    <recommendedName>
        <fullName evidence="10">Kinase-like protein</fullName>
    </recommendedName>
</protein>
<reference evidence="8 9" key="1">
    <citation type="submission" date="2016-07" db="EMBL/GenBank/DDBJ databases">
        <title>Pervasive Adenine N6-methylation of Active Genes in Fungi.</title>
        <authorList>
            <consortium name="DOE Joint Genome Institute"/>
            <person name="Mondo S.J."/>
            <person name="Dannebaum R.O."/>
            <person name="Kuo R.C."/>
            <person name="Labutti K."/>
            <person name="Haridas S."/>
            <person name="Kuo A."/>
            <person name="Salamov A."/>
            <person name="Ahrendt S.R."/>
            <person name="Lipzen A."/>
            <person name="Sullivan W."/>
            <person name="Andreopoulos W.B."/>
            <person name="Clum A."/>
            <person name="Lindquist E."/>
            <person name="Daum C."/>
            <person name="Ramamoorthy G.K."/>
            <person name="Gryganskyi A."/>
            <person name="Culley D."/>
            <person name="Magnuson J.K."/>
            <person name="James T.Y."/>
            <person name="O'Malley M.A."/>
            <person name="Stajich J.E."/>
            <person name="Spatafora J.W."/>
            <person name="Visel A."/>
            <person name="Grigoriev I.V."/>
        </authorList>
    </citation>
    <scope>NUCLEOTIDE SEQUENCE [LARGE SCALE GENOMIC DNA]</scope>
    <source>
        <strain evidence="8 9">CBS 931.73</strain>
    </source>
</reference>
<feature type="compositionally biased region" description="Polar residues" evidence="5">
    <location>
        <begin position="967"/>
        <end position="983"/>
    </location>
</feature>
<evidence type="ECO:0000259" key="7">
    <source>
        <dbReference type="PROSITE" id="PS51489"/>
    </source>
</evidence>
<dbReference type="SMART" id="SM00220">
    <property type="entry name" value="S_TKc"/>
    <property type="match status" value="1"/>
</dbReference>
<comment type="caution">
    <text evidence="8">The sequence shown here is derived from an EMBL/GenBank/DDBJ whole genome shotgun (WGS) entry which is preliminary data.</text>
</comment>
<feature type="domain" description="BUB1 N-terminal" evidence="7">
    <location>
        <begin position="37"/>
        <end position="204"/>
    </location>
</feature>
<dbReference type="SUPFAM" id="SSF56112">
    <property type="entry name" value="Protein kinase-like (PK-like)"/>
    <property type="match status" value="1"/>
</dbReference>
<dbReference type="GO" id="GO:0005524">
    <property type="term" value="F:ATP binding"/>
    <property type="evidence" value="ECO:0007669"/>
    <property type="project" value="InterPro"/>
</dbReference>
<keyword evidence="3" id="KW-0995">Kinetochore</keyword>
<comment type="subcellular location">
    <subcellularLocation>
        <location evidence="1">Chromosome</location>
        <location evidence="1">Centromere</location>
        <location evidence="1">Kinetochore</location>
    </subcellularLocation>
</comment>
<dbReference type="GO" id="GO:0032991">
    <property type="term" value="C:protein-containing complex"/>
    <property type="evidence" value="ECO:0007669"/>
    <property type="project" value="UniProtKB-ARBA"/>
</dbReference>
<dbReference type="InParanoid" id="A0A1Y1Z6F3"/>
<keyword evidence="2" id="KW-0158">Chromosome</keyword>
<keyword evidence="9" id="KW-1185">Reference proteome</keyword>
<evidence type="ECO:0000259" key="6">
    <source>
        <dbReference type="PROSITE" id="PS50011"/>
    </source>
</evidence>
<dbReference type="PROSITE" id="PS51489">
    <property type="entry name" value="BUB1_N"/>
    <property type="match status" value="1"/>
</dbReference>
<gene>
    <name evidence="8" type="ORF">K493DRAFT_333378</name>
</gene>
<dbReference type="Gene3D" id="1.25.40.430">
    <property type="match status" value="1"/>
</dbReference>
<dbReference type="InterPro" id="IPR013212">
    <property type="entry name" value="Mad3/Bub1_I"/>
</dbReference>
<dbReference type="Proteomes" id="UP000193498">
    <property type="component" value="Unassembled WGS sequence"/>
</dbReference>
<dbReference type="STRING" id="1314790.A0A1Y1Z6F3"/>
<dbReference type="Pfam" id="PF08311">
    <property type="entry name" value="Mad3_BUB1_I"/>
    <property type="match status" value="1"/>
</dbReference>
<dbReference type="InterPro" id="IPR000719">
    <property type="entry name" value="Prot_kinase_dom"/>
</dbReference>
<evidence type="ECO:0000256" key="4">
    <source>
        <dbReference type="ARBA" id="ARBA00023328"/>
    </source>
</evidence>
<dbReference type="PANTHER" id="PTHR14030:SF4">
    <property type="entry name" value="BUB1 KINASE, ISOFORM A-RELATED"/>
    <property type="match status" value="1"/>
</dbReference>
<organism evidence="8 9">
    <name type="scientific">Basidiobolus meristosporus CBS 931.73</name>
    <dbReference type="NCBI Taxonomy" id="1314790"/>
    <lineage>
        <taxon>Eukaryota</taxon>
        <taxon>Fungi</taxon>
        <taxon>Fungi incertae sedis</taxon>
        <taxon>Zoopagomycota</taxon>
        <taxon>Entomophthoromycotina</taxon>
        <taxon>Basidiobolomycetes</taxon>
        <taxon>Basidiobolales</taxon>
        <taxon>Basidiobolaceae</taxon>
        <taxon>Basidiobolus</taxon>
    </lineage>
</organism>
<dbReference type="GO" id="GO:0051754">
    <property type="term" value="P:meiotic sister chromatid cohesion, centromeric"/>
    <property type="evidence" value="ECO:0007669"/>
    <property type="project" value="TreeGrafter"/>
</dbReference>
<dbReference type="InterPro" id="IPR008271">
    <property type="entry name" value="Ser/Thr_kinase_AS"/>
</dbReference>
<evidence type="ECO:0000256" key="1">
    <source>
        <dbReference type="ARBA" id="ARBA00004629"/>
    </source>
</evidence>
<dbReference type="SMART" id="SM00777">
    <property type="entry name" value="Mad3_BUB1_I"/>
    <property type="match status" value="1"/>
</dbReference>
<evidence type="ECO:0000313" key="9">
    <source>
        <dbReference type="Proteomes" id="UP000193498"/>
    </source>
</evidence>
<dbReference type="PROSITE" id="PS00108">
    <property type="entry name" value="PROTEIN_KINASE_ST"/>
    <property type="match status" value="1"/>
</dbReference>
<dbReference type="GO" id="GO:0004672">
    <property type="term" value="F:protein kinase activity"/>
    <property type="evidence" value="ECO:0007669"/>
    <property type="project" value="InterPro"/>
</dbReference>
<proteinExistence type="predicted"/>
<dbReference type="Gene3D" id="1.10.510.10">
    <property type="entry name" value="Transferase(Phosphotransferase) domain 1"/>
    <property type="match status" value="1"/>
</dbReference>
<dbReference type="OrthoDB" id="248495at2759"/>
<feature type="region of interest" description="Disordered" evidence="5">
    <location>
        <begin position="940"/>
        <end position="988"/>
    </location>
</feature>
<name>A0A1Y1Z6F3_9FUNG</name>
<dbReference type="GO" id="GO:0000776">
    <property type="term" value="C:kinetochore"/>
    <property type="evidence" value="ECO:0007669"/>
    <property type="project" value="UniProtKB-KW"/>
</dbReference>
<feature type="domain" description="Protein kinase" evidence="6">
    <location>
        <begin position="353"/>
        <end position="663"/>
    </location>
</feature>
<dbReference type="InterPro" id="IPR011009">
    <property type="entry name" value="Kinase-like_dom_sf"/>
</dbReference>
<dbReference type="EMBL" id="MCFE01000021">
    <property type="protein sequence ID" value="ORY05882.1"/>
    <property type="molecule type" value="Genomic_DNA"/>
</dbReference>
<dbReference type="AlphaFoldDB" id="A0A1Y1Z6F3"/>